<sequence>KEDFTSTVIFTMNTLKDFLLFSEMNKSFQKLTMVNSTIYYCLNSIFVQRTINLFFINTTSQRSTKSLESSSCTRNSNTILICDHFMGKKLLCFAIMTCLSPDCQKVEYILCFMNGQLLLKVRNGVMWTRKTLLGNDSILDLLKVRNDVMWNRKTLLGNDSILDLLKVRKGVMWNRKTLLGNDSILDRVTYGMSKKDVSLVQKFGDLRHGYLIVKRSVLGCRFQNCLLIELNCCLF</sequence>
<evidence type="ECO:0000313" key="1">
    <source>
        <dbReference type="EnsemblMetazoa" id="CLYHEMP015027.1"/>
    </source>
</evidence>
<dbReference type="EnsemblMetazoa" id="CLYHEMT015027.1">
    <property type="protein sequence ID" value="CLYHEMP015027.1"/>
    <property type="gene ID" value="CLYHEMG015027"/>
</dbReference>
<accession>A0A7M5WZ64</accession>
<dbReference type="Proteomes" id="UP000594262">
    <property type="component" value="Unplaced"/>
</dbReference>
<name>A0A7M5WZ64_9CNID</name>
<dbReference type="AlphaFoldDB" id="A0A7M5WZ64"/>
<keyword evidence="2" id="KW-1185">Reference proteome</keyword>
<protein>
    <submittedName>
        <fullName evidence="1">Uncharacterized protein</fullName>
    </submittedName>
</protein>
<evidence type="ECO:0000313" key="2">
    <source>
        <dbReference type="Proteomes" id="UP000594262"/>
    </source>
</evidence>
<reference evidence="1" key="1">
    <citation type="submission" date="2021-01" db="UniProtKB">
        <authorList>
            <consortium name="EnsemblMetazoa"/>
        </authorList>
    </citation>
    <scope>IDENTIFICATION</scope>
</reference>
<proteinExistence type="predicted"/>
<organism evidence="1 2">
    <name type="scientific">Clytia hemisphaerica</name>
    <dbReference type="NCBI Taxonomy" id="252671"/>
    <lineage>
        <taxon>Eukaryota</taxon>
        <taxon>Metazoa</taxon>
        <taxon>Cnidaria</taxon>
        <taxon>Hydrozoa</taxon>
        <taxon>Hydroidolina</taxon>
        <taxon>Leptothecata</taxon>
        <taxon>Obeliida</taxon>
        <taxon>Clytiidae</taxon>
        <taxon>Clytia</taxon>
    </lineage>
</organism>